<accession>A0ABV9QRF9</accession>
<proteinExistence type="predicted"/>
<name>A0ABV9QRF9_9GAMM</name>
<protein>
    <submittedName>
        <fullName evidence="1">Uncharacterized protein</fullName>
    </submittedName>
</protein>
<dbReference type="RefSeq" id="WP_380019014.1">
    <property type="nucleotide sequence ID" value="NZ_JBHSHD010000003.1"/>
</dbReference>
<sequence length="97" mass="10428">MLVIVSPMPASVFLAATGLDTRDAFSARVRINFCAATKEIPVSLAAVRCARPRLRQRSRERRRCNARRADYCIAAIAVLDASGEAQEFFADGAGGVG</sequence>
<gene>
    <name evidence="1" type="ORF">ACFO6Q_02930</name>
</gene>
<organism evidence="1 2">
    <name type="scientific">Dokdonella ginsengisoli</name>
    <dbReference type="NCBI Taxonomy" id="363846"/>
    <lineage>
        <taxon>Bacteria</taxon>
        <taxon>Pseudomonadati</taxon>
        <taxon>Pseudomonadota</taxon>
        <taxon>Gammaproteobacteria</taxon>
        <taxon>Lysobacterales</taxon>
        <taxon>Rhodanobacteraceae</taxon>
        <taxon>Dokdonella</taxon>
    </lineage>
</organism>
<comment type="caution">
    <text evidence="1">The sequence shown here is derived from an EMBL/GenBank/DDBJ whole genome shotgun (WGS) entry which is preliminary data.</text>
</comment>
<evidence type="ECO:0000313" key="1">
    <source>
        <dbReference type="EMBL" id="MFC4819260.1"/>
    </source>
</evidence>
<reference evidence="2" key="1">
    <citation type="journal article" date="2019" name="Int. J. Syst. Evol. Microbiol.">
        <title>The Global Catalogue of Microorganisms (GCM) 10K type strain sequencing project: providing services to taxonomists for standard genome sequencing and annotation.</title>
        <authorList>
            <consortium name="The Broad Institute Genomics Platform"/>
            <consortium name="The Broad Institute Genome Sequencing Center for Infectious Disease"/>
            <person name="Wu L."/>
            <person name="Ma J."/>
        </authorList>
    </citation>
    <scope>NUCLEOTIDE SEQUENCE [LARGE SCALE GENOMIC DNA]</scope>
    <source>
        <strain evidence="2">CCUG 30340</strain>
    </source>
</reference>
<dbReference type="EMBL" id="JBHSHD010000003">
    <property type="protein sequence ID" value="MFC4819260.1"/>
    <property type="molecule type" value="Genomic_DNA"/>
</dbReference>
<dbReference type="Proteomes" id="UP001595886">
    <property type="component" value="Unassembled WGS sequence"/>
</dbReference>
<keyword evidence="2" id="KW-1185">Reference proteome</keyword>
<evidence type="ECO:0000313" key="2">
    <source>
        <dbReference type="Proteomes" id="UP001595886"/>
    </source>
</evidence>